<gene>
    <name evidence="2" type="ORF">I303_01762</name>
    <name evidence="3" type="ORF">I303_102098</name>
</gene>
<organism evidence="2">
    <name type="scientific">Kwoniella dejecticola CBS 10117</name>
    <dbReference type="NCBI Taxonomy" id="1296121"/>
    <lineage>
        <taxon>Eukaryota</taxon>
        <taxon>Fungi</taxon>
        <taxon>Dikarya</taxon>
        <taxon>Basidiomycota</taxon>
        <taxon>Agaricomycotina</taxon>
        <taxon>Tremellomycetes</taxon>
        <taxon>Tremellales</taxon>
        <taxon>Cryptococcaceae</taxon>
        <taxon>Kwoniella</taxon>
    </lineage>
</organism>
<reference evidence="3" key="2">
    <citation type="submission" date="2013-07" db="EMBL/GenBank/DDBJ databases">
        <authorList>
            <consortium name="The Broad Institute Genome Sequencing Platform"/>
            <person name="Cuomo C."/>
            <person name="Litvintseva A."/>
            <person name="Chen Y."/>
            <person name="Heitman J."/>
            <person name="Sun S."/>
            <person name="Springer D."/>
            <person name="Dromer F."/>
            <person name="Young S.K."/>
            <person name="Zeng Q."/>
            <person name="Gargeya S."/>
            <person name="Fitzgerald M."/>
            <person name="Abouelleil A."/>
            <person name="Alvarado L."/>
            <person name="Berlin A.M."/>
            <person name="Chapman S.B."/>
            <person name="Dewar J."/>
            <person name="Goldberg J."/>
            <person name="Griggs A."/>
            <person name="Gujja S."/>
            <person name="Hansen M."/>
            <person name="Howarth C."/>
            <person name="Imamovic A."/>
            <person name="Larimer J."/>
            <person name="McCowan C."/>
            <person name="Murphy C."/>
            <person name="Pearson M."/>
            <person name="Priest M."/>
            <person name="Roberts A."/>
            <person name="Saif S."/>
            <person name="Shea T."/>
            <person name="Sykes S."/>
            <person name="Wortman J."/>
            <person name="Nusbaum C."/>
            <person name="Birren B."/>
        </authorList>
    </citation>
    <scope>NUCLEOTIDE SEQUENCE</scope>
    <source>
        <strain evidence="3">CBS 10117</strain>
    </source>
</reference>
<feature type="region of interest" description="Disordered" evidence="1">
    <location>
        <begin position="1"/>
        <end position="137"/>
    </location>
</feature>
<accession>A0A1A6ABW9</accession>
<keyword evidence="4" id="KW-1185">Reference proteome</keyword>
<dbReference type="VEuPathDB" id="FungiDB:I303_01762"/>
<dbReference type="KEGG" id="kdj:28965461"/>
<evidence type="ECO:0000313" key="3">
    <source>
        <dbReference type="EMBL" id="WWC59542.1"/>
    </source>
</evidence>
<reference evidence="2" key="1">
    <citation type="submission" date="2013-07" db="EMBL/GenBank/DDBJ databases">
        <title>The Genome Sequence of Cryptococcus dejecticola CBS10117.</title>
        <authorList>
            <consortium name="The Broad Institute Genome Sequencing Platform"/>
            <person name="Cuomo C."/>
            <person name="Litvintseva A."/>
            <person name="Chen Y."/>
            <person name="Heitman J."/>
            <person name="Sun S."/>
            <person name="Springer D."/>
            <person name="Dromer F."/>
            <person name="Young S.K."/>
            <person name="Zeng Q."/>
            <person name="Gargeya S."/>
            <person name="Fitzgerald M."/>
            <person name="Abouelleil A."/>
            <person name="Alvarado L."/>
            <person name="Berlin A.M."/>
            <person name="Chapman S.B."/>
            <person name="Dewar J."/>
            <person name="Goldberg J."/>
            <person name="Griggs A."/>
            <person name="Gujja S."/>
            <person name="Hansen M."/>
            <person name="Howarth C."/>
            <person name="Imamovic A."/>
            <person name="Larimer J."/>
            <person name="McCowan C."/>
            <person name="Murphy C."/>
            <person name="Pearson M."/>
            <person name="Priest M."/>
            <person name="Roberts A."/>
            <person name="Saif S."/>
            <person name="Shea T."/>
            <person name="Sykes S."/>
            <person name="Wortman J."/>
            <person name="Nusbaum C."/>
            <person name="Birren B."/>
        </authorList>
    </citation>
    <scope>NUCLEOTIDE SEQUENCE [LARGE SCALE GENOMIC DNA]</scope>
    <source>
        <strain evidence="2">CBS 10117</strain>
    </source>
</reference>
<sequence length="181" mass="17904">MSNAPTTTASTSGTQTATAGATAGASNTQSRWSSSSSSAGAAMSDLGAYSASRGTAAPPYSPAPSYTSETPAKTGSVAIGGTYAPSGSPSVSGTATSSSVQGTAYRPTTSGAGSSTGTNTAGVYIPQGTPGAAPYHGRGRLKSFSQILPELPLHPALYTRLPPASLLNTPYALLHYLSPRI</sequence>
<dbReference type="RefSeq" id="XP_018265396.1">
    <property type="nucleotide sequence ID" value="XM_018405115.1"/>
</dbReference>
<proteinExistence type="predicted"/>
<reference evidence="3" key="3">
    <citation type="submission" date="2024-02" db="EMBL/GenBank/DDBJ databases">
        <title>Comparative genomics of Cryptococcus and Kwoniella reveals pathogenesis evolution and contrasting modes of karyotype evolution via chromosome fusion or intercentromeric recombination.</title>
        <authorList>
            <person name="Coelho M.A."/>
            <person name="David-Palma M."/>
            <person name="Shea T."/>
            <person name="Bowers K."/>
            <person name="McGinley-Smith S."/>
            <person name="Mohammad A.W."/>
            <person name="Gnirke A."/>
            <person name="Yurkov A.M."/>
            <person name="Nowrousian M."/>
            <person name="Sun S."/>
            <person name="Cuomo C.A."/>
            <person name="Heitman J."/>
        </authorList>
    </citation>
    <scope>NUCLEOTIDE SEQUENCE</scope>
    <source>
        <strain evidence="3">CBS 10117</strain>
    </source>
</reference>
<feature type="compositionally biased region" description="Low complexity" evidence="1">
    <location>
        <begin position="1"/>
        <end position="44"/>
    </location>
</feature>
<feature type="compositionally biased region" description="Low complexity" evidence="1">
    <location>
        <begin position="108"/>
        <end position="122"/>
    </location>
</feature>
<dbReference type="GeneID" id="28965461"/>
<dbReference type="EMBL" id="CP144531">
    <property type="protein sequence ID" value="WWC59542.1"/>
    <property type="molecule type" value="Genomic_DNA"/>
</dbReference>
<protein>
    <submittedName>
        <fullName evidence="2">Uncharacterized protein</fullName>
    </submittedName>
</protein>
<dbReference type="Proteomes" id="UP000078595">
    <property type="component" value="Chromosome 2"/>
</dbReference>
<feature type="compositionally biased region" description="Low complexity" evidence="1">
    <location>
        <begin position="55"/>
        <end position="72"/>
    </location>
</feature>
<evidence type="ECO:0000256" key="1">
    <source>
        <dbReference type="SAM" id="MobiDB-lite"/>
    </source>
</evidence>
<dbReference type="EMBL" id="KI894028">
    <property type="protein sequence ID" value="OBR87554.1"/>
    <property type="molecule type" value="Genomic_DNA"/>
</dbReference>
<name>A0A1A6ABW9_9TREE</name>
<dbReference type="AlphaFoldDB" id="A0A1A6ABW9"/>
<evidence type="ECO:0000313" key="2">
    <source>
        <dbReference type="EMBL" id="OBR87554.1"/>
    </source>
</evidence>
<feature type="compositionally biased region" description="Low complexity" evidence="1">
    <location>
        <begin position="84"/>
        <end position="100"/>
    </location>
</feature>
<evidence type="ECO:0000313" key="4">
    <source>
        <dbReference type="Proteomes" id="UP000078595"/>
    </source>
</evidence>